<dbReference type="InterPro" id="IPR004567">
    <property type="entry name" value="Type_II_PanK"/>
</dbReference>
<protein>
    <submittedName>
        <fullName evidence="1">Uncharacterized protein</fullName>
    </submittedName>
</protein>
<comment type="caution">
    <text evidence="1">The sequence shown here is derived from an EMBL/GenBank/DDBJ whole genome shotgun (WGS) entry which is preliminary data.</text>
</comment>
<gene>
    <name evidence="1" type="ORF">SLEP1_g32706</name>
</gene>
<organism evidence="1 2">
    <name type="scientific">Rubroshorea leprosula</name>
    <dbReference type="NCBI Taxonomy" id="152421"/>
    <lineage>
        <taxon>Eukaryota</taxon>
        <taxon>Viridiplantae</taxon>
        <taxon>Streptophyta</taxon>
        <taxon>Embryophyta</taxon>
        <taxon>Tracheophyta</taxon>
        <taxon>Spermatophyta</taxon>
        <taxon>Magnoliopsida</taxon>
        <taxon>eudicotyledons</taxon>
        <taxon>Gunneridae</taxon>
        <taxon>Pentapetalae</taxon>
        <taxon>rosids</taxon>
        <taxon>malvids</taxon>
        <taxon>Malvales</taxon>
        <taxon>Dipterocarpaceae</taxon>
        <taxon>Rubroshorea</taxon>
    </lineage>
</organism>
<name>A0AAV5KED1_9ROSI</name>
<dbReference type="GO" id="GO:0005829">
    <property type="term" value="C:cytosol"/>
    <property type="evidence" value="ECO:0007669"/>
    <property type="project" value="TreeGrafter"/>
</dbReference>
<accession>A0AAV5KED1</accession>
<dbReference type="Proteomes" id="UP001054252">
    <property type="component" value="Unassembled WGS sequence"/>
</dbReference>
<dbReference type="InterPro" id="IPR043129">
    <property type="entry name" value="ATPase_NBD"/>
</dbReference>
<dbReference type="PANTHER" id="PTHR12280:SF34">
    <property type="entry name" value="PANTOTHENATE KINASE 1"/>
    <property type="match status" value="1"/>
</dbReference>
<dbReference type="GO" id="GO:0005524">
    <property type="term" value="F:ATP binding"/>
    <property type="evidence" value="ECO:0007669"/>
    <property type="project" value="InterPro"/>
</dbReference>
<dbReference type="SUPFAM" id="SSF53067">
    <property type="entry name" value="Actin-like ATPase domain"/>
    <property type="match status" value="1"/>
</dbReference>
<proteinExistence type="predicted"/>
<evidence type="ECO:0000313" key="2">
    <source>
        <dbReference type="Proteomes" id="UP001054252"/>
    </source>
</evidence>
<reference evidence="1 2" key="1">
    <citation type="journal article" date="2021" name="Commun. Biol.">
        <title>The genome of Shorea leprosula (Dipterocarpaceae) highlights the ecological relevance of drought in aseasonal tropical rainforests.</title>
        <authorList>
            <person name="Ng K.K.S."/>
            <person name="Kobayashi M.J."/>
            <person name="Fawcett J.A."/>
            <person name="Hatakeyama M."/>
            <person name="Paape T."/>
            <person name="Ng C.H."/>
            <person name="Ang C.C."/>
            <person name="Tnah L.H."/>
            <person name="Lee C.T."/>
            <person name="Nishiyama T."/>
            <person name="Sese J."/>
            <person name="O'Brien M.J."/>
            <person name="Copetti D."/>
            <person name="Mohd Noor M.I."/>
            <person name="Ong R.C."/>
            <person name="Putra M."/>
            <person name="Sireger I.Z."/>
            <person name="Indrioko S."/>
            <person name="Kosugi Y."/>
            <person name="Izuno A."/>
            <person name="Isagi Y."/>
            <person name="Lee S.L."/>
            <person name="Shimizu K.K."/>
        </authorList>
    </citation>
    <scope>NUCLEOTIDE SEQUENCE [LARGE SCALE GENOMIC DNA]</scope>
    <source>
        <strain evidence="1">214</strain>
    </source>
</reference>
<dbReference type="PANTHER" id="PTHR12280">
    <property type="entry name" value="PANTOTHENATE KINASE"/>
    <property type="match status" value="1"/>
</dbReference>
<sequence>MDTIAVAVHFWSKGEAKAMFLRHEGFLGVLGAFMHELRKESRCGLTVDEAAQQFQISVSHAAD</sequence>
<dbReference type="GO" id="GO:0004594">
    <property type="term" value="F:pantothenate kinase activity"/>
    <property type="evidence" value="ECO:0007669"/>
    <property type="project" value="TreeGrafter"/>
</dbReference>
<evidence type="ECO:0000313" key="1">
    <source>
        <dbReference type="EMBL" id="GKV22891.1"/>
    </source>
</evidence>
<dbReference type="GO" id="GO:0005634">
    <property type="term" value="C:nucleus"/>
    <property type="evidence" value="ECO:0007669"/>
    <property type="project" value="TreeGrafter"/>
</dbReference>
<dbReference type="Gene3D" id="3.30.420.40">
    <property type="match status" value="1"/>
</dbReference>
<dbReference type="Pfam" id="PF03630">
    <property type="entry name" value="Fumble"/>
    <property type="match status" value="1"/>
</dbReference>
<keyword evidence="2" id="KW-1185">Reference proteome</keyword>
<dbReference type="GO" id="GO:0015937">
    <property type="term" value="P:coenzyme A biosynthetic process"/>
    <property type="evidence" value="ECO:0007669"/>
    <property type="project" value="InterPro"/>
</dbReference>
<dbReference type="AlphaFoldDB" id="A0AAV5KED1"/>
<dbReference type="EMBL" id="BPVZ01000061">
    <property type="protein sequence ID" value="GKV22891.1"/>
    <property type="molecule type" value="Genomic_DNA"/>
</dbReference>